<dbReference type="SMART" id="SM00480">
    <property type="entry name" value="POL3Bc"/>
    <property type="match status" value="1"/>
</dbReference>
<dbReference type="PIRSF" id="PIRSF000804">
    <property type="entry name" value="DNA_pol_III_b"/>
    <property type="match status" value="1"/>
</dbReference>
<dbReference type="SUPFAM" id="SSF55979">
    <property type="entry name" value="DNA clamp"/>
    <property type="match status" value="3"/>
</dbReference>
<comment type="function">
    <text evidence="10">Confers DNA tethering and processivity to DNA polymerases and other proteins. Acts as a clamp, forming a ring around DNA (a reaction catalyzed by the clamp-loading complex) which diffuses in an ATP-independent manner freely and bidirectionally along dsDNA. Initially characterized for its ability to contact the catalytic subunit of DNA polymerase III (Pol III), a complex, multichain enzyme responsible for most of the replicative synthesis in bacteria; Pol III exhibits 3'-5' exonuclease proofreading activity. The beta chain is required for initiation of replication as well as for processivity of DNA replication.</text>
</comment>
<evidence type="ECO:0000256" key="2">
    <source>
        <dbReference type="ARBA" id="ARBA00010752"/>
    </source>
</evidence>
<evidence type="ECO:0000259" key="11">
    <source>
        <dbReference type="Pfam" id="PF00712"/>
    </source>
</evidence>
<evidence type="ECO:0000313" key="14">
    <source>
        <dbReference type="EMBL" id="SFV37976.1"/>
    </source>
</evidence>
<evidence type="ECO:0000256" key="7">
    <source>
        <dbReference type="ARBA" id="ARBA00022705"/>
    </source>
</evidence>
<evidence type="ECO:0000256" key="8">
    <source>
        <dbReference type="ARBA" id="ARBA00022932"/>
    </source>
</evidence>
<dbReference type="Gene3D" id="3.10.150.10">
    <property type="entry name" value="DNA Polymerase III, subunit A, domain 2"/>
    <property type="match status" value="1"/>
</dbReference>
<reference evidence="14 15" key="1">
    <citation type="submission" date="2016-10" db="EMBL/GenBank/DDBJ databases">
        <authorList>
            <person name="de Groot N.N."/>
        </authorList>
    </citation>
    <scope>NUCLEOTIDE SEQUENCE [LARGE SCALE GENOMIC DNA]</scope>
    <source>
        <strain evidence="14 15">IPL20</strain>
    </source>
</reference>
<name>A0A1I7NTI6_9HYPH</name>
<keyword evidence="6 10" id="KW-0548">Nucleotidyltransferase</keyword>
<gene>
    <name evidence="14" type="ORF">SAMN05216456_3198</name>
</gene>
<dbReference type="Pfam" id="PF00712">
    <property type="entry name" value="DNA_pol3_beta"/>
    <property type="match status" value="1"/>
</dbReference>
<keyword evidence="8 10" id="KW-0239">DNA-directed DNA polymerase</keyword>
<keyword evidence="4 10" id="KW-0963">Cytoplasm</keyword>
<dbReference type="InterPro" id="IPR046938">
    <property type="entry name" value="DNA_clamp_sf"/>
</dbReference>
<proteinExistence type="inferred from homology"/>
<evidence type="ECO:0000313" key="15">
    <source>
        <dbReference type="Proteomes" id="UP000199074"/>
    </source>
</evidence>
<dbReference type="GO" id="GO:0008408">
    <property type="term" value="F:3'-5' exonuclease activity"/>
    <property type="evidence" value="ECO:0007669"/>
    <property type="project" value="InterPro"/>
</dbReference>
<evidence type="ECO:0000256" key="4">
    <source>
        <dbReference type="ARBA" id="ARBA00022490"/>
    </source>
</evidence>
<keyword evidence="5 10" id="KW-0808">Transferase</keyword>
<dbReference type="NCBIfam" id="TIGR00663">
    <property type="entry name" value="dnan"/>
    <property type="match status" value="1"/>
</dbReference>
<feature type="domain" description="DNA polymerase III beta sliding clamp central" evidence="12">
    <location>
        <begin position="132"/>
        <end position="249"/>
    </location>
</feature>
<dbReference type="RefSeq" id="WP_092426235.1">
    <property type="nucleotide sequence ID" value="NZ_FPCK01000003.1"/>
</dbReference>
<dbReference type="Proteomes" id="UP000199074">
    <property type="component" value="Unassembled WGS sequence"/>
</dbReference>
<keyword evidence="9" id="KW-0238">DNA-binding</keyword>
<dbReference type="GO" id="GO:0009360">
    <property type="term" value="C:DNA polymerase III complex"/>
    <property type="evidence" value="ECO:0007669"/>
    <property type="project" value="InterPro"/>
</dbReference>
<dbReference type="GO" id="GO:0006271">
    <property type="term" value="P:DNA strand elongation involved in DNA replication"/>
    <property type="evidence" value="ECO:0007669"/>
    <property type="project" value="TreeGrafter"/>
</dbReference>
<evidence type="ECO:0000256" key="6">
    <source>
        <dbReference type="ARBA" id="ARBA00022695"/>
    </source>
</evidence>
<dbReference type="InterPro" id="IPR022637">
    <property type="entry name" value="DNA_polIII_beta_cen"/>
</dbReference>
<dbReference type="Gene3D" id="3.70.10.10">
    <property type="match status" value="1"/>
</dbReference>
<evidence type="ECO:0000256" key="9">
    <source>
        <dbReference type="ARBA" id="ARBA00023125"/>
    </source>
</evidence>
<keyword evidence="7 10" id="KW-0235">DNA replication</keyword>
<evidence type="ECO:0000256" key="10">
    <source>
        <dbReference type="PIRNR" id="PIRNR000804"/>
    </source>
</evidence>
<dbReference type="CDD" id="cd00140">
    <property type="entry name" value="beta_clamp"/>
    <property type="match status" value="1"/>
</dbReference>
<evidence type="ECO:0000256" key="1">
    <source>
        <dbReference type="ARBA" id="ARBA00004496"/>
    </source>
</evidence>
<organism evidence="14 15">
    <name type="scientific">Devosia crocina</name>
    <dbReference type="NCBI Taxonomy" id="429728"/>
    <lineage>
        <taxon>Bacteria</taxon>
        <taxon>Pseudomonadati</taxon>
        <taxon>Pseudomonadota</taxon>
        <taxon>Alphaproteobacteria</taxon>
        <taxon>Hyphomicrobiales</taxon>
        <taxon>Devosiaceae</taxon>
        <taxon>Devosia</taxon>
    </lineage>
</organism>
<dbReference type="GO" id="GO:0003887">
    <property type="term" value="F:DNA-directed DNA polymerase activity"/>
    <property type="evidence" value="ECO:0007669"/>
    <property type="project" value="UniProtKB-UniRule"/>
</dbReference>
<dbReference type="GO" id="GO:0003677">
    <property type="term" value="F:DNA binding"/>
    <property type="evidence" value="ECO:0007669"/>
    <property type="project" value="UniProtKB-UniRule"/>
</dbReference>
<dbReference type="GO" id="GO:0005737">
    <property type="term" value="C:cytoplasm"/>
    <property type="evidence" value="ECO:0007669"/>
    <property type="project" value="UniProtKB-SubCell"/>
</dbReference>
<dbReference type="InterPro" id="IPR022634">
    <property type="entry name" value="DNA_polIII_beta_N"/>
</dbReference>
<dbReference type="InterPro" id="IPR001001">
    <property type="entry name" value="DNA_polIII_beta"/>
</dbReference>
<evidence type="ECO:0000259" key="13">
    <source>
        <dbReference type="Pfam" id="PF02768"/>
    </source>
</evidence>
<evidence type="ECO:0000256" key="5">
    <source>
        <dbReference type="ARBA" id="ARBA00022679"/>
    </source>
</evidence>
<dbReference type="InterPro" id="IPR022635">
    <property type="entry name" value="DNA_polIII_beta_C"/>
</dbReference>
<dbReference type="EMBL" id="FPCK01000003">
    <property type="protein sequence ID" value="SFV37976.1"/>
    <property type="molecule type" value="Genomic_DNA"/>
</dbReference>
<feature type="domain" description="DNA polymerase III beta sliding clamp N-terminal" evidence="11">
    <location>
        <begin position="1"/>
        <end position="119"/>
    </location>
</feature>
<keyword evidence="15" id="KW-1185">Reference proteome</keyword>
<evidence type="ECO:0000256" key="3">
    <source>
        <dbReference type="ARBA" id="ARBA00021035"/>
    </source>
</evidence>
<dbReference type="PANTHER" id="PTHR30478">
    <property type="entry name" value="DNA POLYMERASE III SUBUNIT BETA"/>
    <property type="match status" value="1"/>
</dbReference>
<comment type="subunit">
    <text evidence="10">Forms a ring-shaped head-to-tail homodimer around DNA.</text>
</comment>
<dbReference type="AlphaFoldDB" id="A0A1I7NTI6"/>
<comment type="subcellular location">
    <subcellularLocation>
        <location evidence="1 10">Cytoplasm</location>
    </subcellularLocation>
</comment>
<dbReference type="Pfam" id="PF02767">
    <property type="entry name" value="DNA_pol3_beta_2"/>
    <property type="match status" value="1"/>
</dbReference>
<accession>A0A1I7NTI6</accession>
<protein>
    <recommendedName>
        <fullName evidence="3 10">Beta sliding clamp</fullName>
    </recommendedName>
</protein>
<comment type="similarity">
    <text evidence="2 10">Belongs to the beta sliding clamp family.</text>
</comment>
<sequence length="374" mass="40833">MKVTLERNHLLKSLSHVHRVVERRNTYPILANVLFKASEDHVELRATDLDIEVTESVPAMVSTPGTTTVPAHTLYEIVRKLADGAEVRLETDGGENMVLTSGRSRFNLACLSPDSFPDLKSGAFAHEFDVGAASLRELIERTQFAISNEETRYYLNGIYFHAVESSQAGSLFRAVATDGHRMARAEIAAPEGATGMSGIIVPKKTVGEVQKLLDGVDGDVHVEVSDTKIRFTVGPVVLLSKLIEGTFPDYDRVTPKNNDKQMLVDRGAFAVAVDRVSTIASDRGGKAVKLQARDGLLELSVTNPDHGTASEELAVDFDIESFEIGFNARYLLDIIGQIRSESAVFLFNDANSPTLVKEEGGEANALYVLMPMRV</sequence>
<dbReference type="OrthoDB" id="8421503at2"/>
<dbReference type="Pfam" id="PF02768">
    <property type="entry name" value="DNA_pol3_beta_3"/>
    <property type="match status" value="1"/>
</dbReference>
<evidence type="ECO:0000259" key="12">
    <source>
        <dbReference type="Pfam" id="PF02767"/>
    </source>
</evidence>
<feature type="domain" description="DNA polymerase III beta sliding clamp C-terminal" evidence="13">
    <location>
        <begin position="252"/>
        <end position="373"/>
    </location>
</feature>
<dbReference type="STRING" id="429728.SAMN05216456_3198"/>
<dbReference type="PANTHER" id="PTHR30478:SF0">
    <property type="entry name" value="BETA SLIDING CLAMP"/>
    <property type="match status" value="1"/>
</dbReference>